<sequence length="282" mass="30664">MSHKKKSKPGSVRRRVMAAERAQERPQNPPAVPHSATNPTIQSSLPGQEQTDSPRPAKRARIDTGEPFENPGKVTQSPSRDVSAVPPRSGDQKPAPASSFSSSSSLPACIEGFESSYDVTAINIISASSIQENVLKVIKVLDIDLTEAKPKTKAPLVILTGQGAVTGKLISIVEIAKRNAKNKGVRVFQYSSLGSISKEEMLQKKQQQTRQGQKNEEVDRTAREGEEVESTQTIESQEGFALALPSNGGQKKARQIPVLTIYLSNSTIKHLKEKYGEQPRLC</sequence>
<feature type="region of interest" description="Disordered" evidence="1">
    <location>
        <begin position="201"/>
        <end position="233"/>
    </location>
</feature>
<keyword evidence="3" id="KW-1185">Reference proteome</keyword>
<gene>
    <name evidence="2" type="ORF">L228DRAFT_259034</name>
</gene>
<dbReference type="InParanoid" id="A0A165J2D0"/>
<feature type="compositionally biased region" description="Basic residues" evidence="1">
    <location>
        <begin position="1"/>
        <end position="16"/>
    </location>
</feature>
<proteinExistence type="predicted"/>
<dbReference type="AlphaFoldDB" id="A0A165J2D0"/>
<evidence type="ECO:0000313" key="2">
    <source>
        <dbReference type="EMBL" id="KZF25639.1"/>
    </source>
</evidence>
<evidence type="ECO:0000256" key="1">
    <source>
        <dbReference type="SAM" id="MobiDB-lite"/>
    </source>
</evidence>
<dbReference type="EMBL" id="KV407455">
    <property type="protein sequence ID" value="KZF25639.1"/>
    <property type="molecule type" value="Genomic_DNA"/>
</dbReference>
<dbReference type="OMA" id="MASTKEC"/>
<reference evidence="2 3" key="1">
    <citation type="journal article" date="2016" name="Fungal Biol.">
        <title>The genome of Xylona heveae provides a window into fungal endophytism.</title>
        <authorList>
            <person name="Gazis R."/>
            <person name="Kuo A."/>
            <person name="Riley R."/>
            <person name="LaButti K."/>
            <person name="Lipzen A."/>
            <person name="Lin J."/>
            <person name="Amirebrahimi M."/>
            <person name="Hesse C.N."/>
            <person name="Spatafora J.W."/>
            <person name="Henrissat B."/>
            <person name="Hainaut M."/>
            <person name="Grigoriev I.V."/>
            <person name="Hibbett D.S."/>
        </authorList>
    </citation>
    <scope>NUCLEOTIDE SEQUENCE [LARGE SCALE GENOMIC DNA]</scope>
    <source>
        <strain evidence="2 3">TC161</strain>
    </source>
</reference>
<accession>A0A165J2D0</accession>
<organism evidence="2 3">
    <name type="scientific">Xylona heveae (strain CBS 132557 / TC161)</name>
    <dbReference type="NCBI Taxonomy" id="1328760"/>
    <lineage>
        <taxon>Eukaryota</taxon>
        <taxon>Fungi</taxon>
        <taxon>Dikarya</taxon>
        <taxon>Ascomycota</taxon>
        <taxon>Pezizomycotina</taxon>
        <taxon>Xylonomycetes</taxon>
        <taxon>Xylonales</taxon>
        <taxon>Xylonaceae</taxon>
        <taxon>Xylona</taxon>
    </lineage>
</organism>
<dbReference type="GeneID" id="28899261"/>
<dbReference type="OrthoDB" id="424402at2759"/>
<evidence type="ECO:0000313" key="3">
    <source>
        <dbReference type="Proteomes" id="UP000076632"/>
    </source>
</evidence>
<protein>
    <recommendedName>
        <fullName evidence="4">DNA/RNA-binding protein Alba-like domain-containing protein</fullName>
    </recommendedName>
</protein>
<feature type="compositionally biased region" description="Low complexity" evidence="1">
    <location>
        <begin position="94"/>
        <end position="105"/>
    </location>
</feature>
<evidence type="ECO:0008006" key="4">
    <source>
        <dbReference type="Google" id="ProtNLM"/>
    </source>
</evidence>
<feature type="region of interest" description="Disordered" evidence="1">
    <location>
        <begin position="1"/>
        <end position="105"/>
    </location>
</feature>
<feature type="compositionally biased region" description="Polar residues" evidence="1">
    <location>
        <begin position="35"/>
        <end position="53"/>
    </location>
</feature>
<name>A0A165J2D0_XYLHT</name>
<feature type="compositionally biased region" description="Basic and acidic residues" evidence="1">
    <location>
        <begin position="213"/>
        <end position="225"/>
    </location>
</feature>
<dbReference type="RefSeq" id="XP_018191194.1">
    <property type="nucleotide sequence ID" value="XM_018334124.1"/>
</dbReference>
<dbReference type="Proteomes" id="UP000076632">
    <property type="component" value="Unassembled WGS sequence"/>
</dbReference>